<evidence type="ECO:0000313" key="2">
    <source>
        <dbReference type="EMBL" id="MCB5411029.1"/>
    </source>
</evidence>
<sequence>MKNPSILARLFRPLIKSSLADPGPDIFAQFGIVGPISSAEALRVPAVGSAIRLISGVAASLDVQVKARQADGSEVEVRDHPASTLLTGFANDWTSGFDFVRDLVIDALTDDRGGLAWVNRLGDGRPYELIRFRSGVFNVDYNQTTGEPIYRIENRLTPAADVIHLRAPFGKAPPTLAREGIAVARALASHAEKLFGRGARPSGALIFPKGMGEESVKKARKAWRETHEGEDSGGATAILYDGADYKPYAFASTDAQFIENRMFQIYEIARAFGVPPSMLFALDRATYANGEQQGMDFLINCLELWLKGREGALARALLTREERADGLVIRFDRDDLTRADLTARATAINSLIASEVLNPNEGRGWIGLGPYAGGDKFGNRNINPDQGGRPTSEEVPPNAV</sequence>
<dbReference type="InterPro" id="IPR006944">
    <property type="entry name" value="Phage/GTA_portal"/>
</dbReference>
<dbReference type="NCBIfam" id="TIGR01537">
    <property type="entry name" value="portal_HK97"/>
    <property type="match status" value="1"/>
</dbReference>
<evidence type="ECO:0000313" key="3">
    <source>
        <dbReference type="Proteomes" id="UP001198571"/>
    </source>
</evidence>
<accession>A0ABS8CNS7</accession>
<dbReference type="Pfam" id="PF04860">
    <property type="entry name" value="Phage_portal"/>
    <property type="match status" value="1"/>
</dbReference>
<proteinExistence type="predicted"/>
<dbReference type="Proteomes" id="UP001198571">
    <property type="component" value="Unassembled WGS sequence"/>
</dbReference>
<comment type="caution">
    <text evidence="2">The sequence shown here is derived from an EMBL/GenBank/DDBJ whole genome shotgun (WGS) entry which is preliminary data.</text>
</comment>
<name>A0ABS8CNS7_9RHOB</name>
<gene>
    <name evidence="2" type="ORF">H0485_13600</name>
</gene>
<dbReference type="RefSeq" id="WP_226936434.1">
    <property type="nucleotide sequence ID" value="NZ_JACDXX010000012.1"/>
</dbReference>
<dbReference type="Gene3D" id="1.20.1270.210">
    <property type="match status" value="1"/>
</dbReference>
<dbReference type="Gene3D" id="3.30.1120.70">
    <property type="match status" value="1"/>
</dbReference>
<organism evidence="2 3">
    <name type="scientific">Pseudogemmobacter faecipullorum</name>
    <dbReference type="NCBI Taxonomy" id="2755041"/>
    <lineage>
        <taxon>Bacteria</taxon>
        <taxon>Pseudomonadati</taxon>
        <taxon>Pseudomonadota</taxon>
        <taxon>Alphaproteobacteria</taxon>
        <taxon>Rhodobacterales</taxon>
        <taxon>Paracoccaceae</taxon>
        <taxon>Pseudogemmobacter</taxon>
    </lineage>
</organism>
<reference evidence="2 3" key="1">
    <citation type="submission" date="2020-07" db="EMBL/GenBank/DDBJ databases">
        <title>Pseudogemmobacter sp. nov., isolated from poultry manure in Taiwan.</title>
        <authorList>
            <person name="Lin S.-Y."/>
            <person name="Tang Y.-S."/>
            <person name="Young C.-C."/>
        </authorList>
    </citation>
    <scope>NUCLEOTIDE SEQUENCE [LARGE SCALE GENOMIC DNA]</scope>
    <source>
        <strain evidence="2 3">CC-YST710</strain>
    </source>
</reference>
<dbReference type="InterPro" id="IPR006427">
    <property type="entry name" value="Portal_HK97"/>
</dbReference>
<dbReference type="Gene3D" id="3.40.140.120">
    <property type="match status" value="1"/>
</dbReference>
<dbReference type="EMBL" id="JACDXX010000012">
    <property type="protein sequence ID" value="MCB5411029.1"/>
    <property type="molecule type" value="Genomic_DNA"/>
</dbReference>
<evidence type="ECO:0000256" key="1">
    <source>
        <dbReference type="SAM" id="MobiDB-lite"/>
    </source>
</evidence>
<protein>
    <submittedName>
        <fullName evidence="2">Phage portal protein</fullName>
    </submittedName>
</protein>
<feature type="region of interest" description="Disordered" evidence="1">
    <location>
        <begin position="377"/>
        <end position="400"/>
    </location>
</feature>
<keyword evidence="3" id="KW-1185">Reference proteome</keyword>